<dbReference type="OrthoDB" id="5417811at2759"/>
<sequence>MFRSPLFAWSPRPGQDQTQDPFGTPASQSPSRFGALQSNIRTMINGSSIYSQSPAPSNNNTPKIPFLGIFRRDSSDPNLLPTSHSAPRDSNDSRSPLQAQHTAGSYMRAIAPQHHAQPPESDYNRHPADVPLPRQNTNGFIDPEIQQLADEINGRRHRRKHRRRKHHHQQPNRWVRRRNERHARGPMLFVRGSPARGKMIACIISGSFLLTVLAVYLAIALTNRNLGQEIHILFIMVLLTITIFFCHSLIRLCMLLLNPPSTQPRPHIPDMTGPEGFQPIVPIRVHLARDAEVADHDVERAVHADADADLEKEVIPPPPPAYGLWRSSVRVDPNLLHWQRADTAPTTQLPSTTHNANPTTHANPDIPDNRTSIFTDLSYSRNGSVAAAPPMPSAPEGPRPPSYASEDGVSYIVEAQPRSTAPRMSMQSHTGVSDIHPAWRPGYAVSEVTVWPGGRR</sequence>
<protein>
    <submittedName>
        <fullName evidence="3">Uncharacterized protein</fullName>
    </submittedName>
</protein>
<evidence type="ECO:0000313" key="3">
    <source>
        <dbReference type="EMBL" id="KAF2033106.1"/>
    </source>
</evidence>
<feature type="region of interest" description="Disordered" evidence="1">
    <location>
        <begin position="47"/>
        <end position="101"/>
    </location>
</feature>
<keyword evidence="2" id="KW-1133">Transmembrane helix</keyword>
<accession>A0A9P4LMU5</accession>
<reference evidence="3" key="1">
    <citation type="journal article" date="2020" name="Stud. Mycol.">
        <title>101 Dothideomycetes genomes: a test case for predicting lifestyles and emergence of pathogens.</title>
        <authorList>
            <person name="Haridas S."/>
            <person name="Albert R."/>
            <person name="Binder M."/>
            <person name="Bloem J."/>
            <person name="Labutti K."/>
            <person name="Salamov A."/>
            <person name="Andreopoulos B."/>
            <person name="Baker S."/>
            <person name="Barry K."/>
            <person name="Bills G."/>
            <person name="Bluhm B."/>
            <person name="Cannon C."/>
            <person name="Castanera R."/>
            <person name="Culley D."/>
            <person name="Daum C."/>
            <person name="Ezra D."/>
            <person name="Gonzalez J."/>
            <person name="Henrissat B."/>
            <person name="Kuo A."/>
            <person name="Liang C."/>
            <person name="Lipzen A."/>
            <person name="Lutzoni F."/>
            <person name="Magnuson J."/>
            <person name="Mondo S."/>
            <person name="Nolan M."/>
            <person name="Ohm R."/>
            <person name="Pangilinan J."/>
            <person name="Park H.-J."/>
            <person name="Ramirez L."/>
            <person name="Alfaro M."/>
            <person name="Sun H."/>
            <person name="Tritt A."/>
            <person name="Yoshinaga Y."/>
            <person name="Zwiers L.-H."/>
            <person name="Turgeon B."/>
            <person name="Goodwin S."/>
            <person name="Spatafora J."/>
            <person name="Crous P."/>
            <person name="Grigoriev I."/>
        </authorList>
    </citation>
    <scope>NUCLEOTIDE SEQUENCE</scope>
    <source>
        <strain evidence="3">CBS 110217</strain>
    </source>
</reference>
<feature type="compositionally biased region" description="Polar residues" evidence="1">
    <location>
        <begin position="15"/>
        <end position="32"/>
    </location>
</feature>
<feature type="region of interest" description="Disordered" evidence="1">
    <location>
        <begin position="1"/>
        <end position="32"/>
    </location>
</feature>
<organism evidence="3 4">
    <name type="scientific">Setomelanomma holmii</name>
    <dbReference type="NCBI Taxonomy" id="210430"/>
    <lineage>
        <taxon>Eukaryota</taxon>
        <taxon>Fungi</taxon>
        <taxon>Dikarya</taxon>
        <taxon>Ascomycota</taxon>
        <taxon>Pezizomycotina</taxon>
        <taxon>Dothideomycetes</taxon>
        <taxon>Pleosporomycetidae</taxon>
        <taxon>Pleosporales</taxon>
        <taxon>Pleosporineae</taxon>
        <taxon>Phaeosphaeriaceae</taxon>
        <taxon>Setomelanomma</taxon>
    </lineage>
</organism>
<name>A0A9P4LMU5_9PLEO</name>
<feature type="compositionally biased region" description="Polar residues" evidence="1">
    <location>
        <begin position="47"/>
        <end position="62"/>
    </location>
</feature>
<keyword evidence="2" id="KW-0472">Membrane</keyword>
<feature type="compositionally biased region" description="Polar residues" evidence="1">
    <location>
        <begin position="369"/>
        <end position="383"/>
    </location>
</feature>
<keyword evidence="4" id="KW-1185">Reference proteome</keyword>
<feature type="compositionally biased region" description="Pro residues" evidence="1">
    <location>
        <begin position="389"/>
        <end position="401"/>
    </location>
</feature>
<feature type="compositionally biased region" description="Low complexity" evidence="1">
    <location>
        <begin position="352"/>
        <end position="364"/>
    </location>
</feature>
<gene>
    <name evidence="3" type="ORF">EK21DRAFT_98425</name>
</gene>
<feature type="region of interest" description="Disordered" evidence="1">
    <location>
        <begin position="155"/>
        <end position="174"/>
    </location>
</feature>
<dbReference type="EMBL" id="ML978168">
    <property type="protein sequence ID" value="KAF2033106.1"/>
    <property type="molecule type" value="Genomic_DNA"/>
</dbReference>
<dbReference type="Proteomes" id="UP000799777">
    <property type="component" value="Unassembled WGS sequence"/>
</dbReference>
<comment type="caution">
    <text evidence="3">The sequence shown here is derived from an EMBL/GenBank/DDBJ whole genome shotgun (WGS) entry which is preliminary data.</text>
</comment>
<feature type="region of interest" description="Disordered" evidence="1">
    <location>
        <begin position="342"/>
        <end position="406"/>
    </location>
</feature>
<dbReference type="AlphaFoldDB" id="A0A9P4LMU5"/>
<evidence type="ECO:0000256" key="1">
    <source>
        <dbReference type="SAM" id="MobiDB-lite"/>
    </source>
</evidence>
<feature type="transmembrane region" description="Helical" evidence="2">
    <location>
        <begin position="199"/>
        <end position="219"/>
    </location>
</feature>
<feature type="compositionally biased region" description="Polar residues" evidence="1">
    <location>
        <begin position="76"/>
        <end position="85"/>
    </location>
</feature>
<evidence type="ECO:0000313" key="4">
    <source>
        <dbReference type="Proteomes" id="UP000799777"/>
    </source>
</evidence>
<evidence type="ECO:0000256" key="2">
    <source>
        <dbReference type="SAM" id="Phobius"/>
    </source>
</evidence>
<keyword evidence="2" id="KW-0812">Transmembrane</keyword>
<proteinExistence type="predicted"/>
<feature type="transmembrane region" description="Helical" evidence="2">
    <location>
        <begin position="231"/>
        <end position="257"/>
    </location>
</feature>